<evidence type="ECO:0000256" key="6">
    <source>
        <dbReference type="ARBA" id="ARBA00047422"/>
    </source>
</evidence>
<evidence type="ECO:0000256" key="2">
    <source>
        <dbReference type="ARBA" id="ARBA00022603"/>
    </source>
</evidence>
<accession>F0Q8K1</accession>
<dbReference type="GO" id="GO:0044027">
    <property type="term" value="P:negative regulation of gene expression via chromosomal CpG island methylation"/>
    <property type="evidence" value="ECO:0007669"/>
    <property type="project" value="TreeGrafter"/>
</dbReference>
<gene>
    <name evidence="9" type="ordered locus">Acav_4431</name>
</gene>
<sequence length="526" mass="58997">MAMGKMHKRRDAIPVIDLFAGPGGLCEGFSSVVDATGSRRFAVKISIEKDPVAHRTLLLRAIFRQFPDGKVPGCYYDYVRGKINREQFLAHPEIKAVAEHAAREARCAELGVTPASEVDGWIREALGDQTDWVLIGGPPCQAYSLAGRSRLRSKDVKKFEADAKHFLYIEYLRIIQQFAPAVFVMENVKGMLNSTNSGKRIFEQILTDLKAPKAGLSYEVRSLVVHKAEGELDPNDYVIEADDYGIPQSRHRVILFGIRSDIAAATQALKDRPGDFLLCKQPKKVGVSAALAGLPELRSRLSREPDSQEAWIKAVKESPSTLVGWRVPLRAVIESAMEKFIKKAEKQSSFGGPFIETVVDPGNCMPQDLQDWYLDPKLGGVLHHETRSHMRSDLHRYMFASCFAATQKYAPDLRDFPPRLLPDHVNVDEETIPFKDRFRVQMGKHPSSTVVAHIKKDGHYYIHPDPGQCRSLTAREAARLQTFPDNYFFEGNRTEQYGQIGNAVPPLLAKQIGQIISDFMASPRKR</sequence>
<evidence type="ECO:0000256" key="1">
    <source>
        <dbReference type="ARBA" id="ARBA00011975"/>
    </source>
</evidence>
<keyword evidence="10" id="KW-1185">Reference proteome</keyword>
<dbReference type="PROSITE" id="PS51679">
    <property type="entry name" value="SAM_MT_C5"/>
    <property type="match status" value="1"/>
</dbReference>
<evidence type="ECO:0000256" key="3">
    <source>
        <dbReference type="ARBA" id="ARBA00022679"/>
    </source>
</evidence>
<dbReference type="EC" id="2.1.1.37" evidence="1"/>
<keyword evidence="3 7" id="KW-0808">Transferase</keyword>
<dbReference type="GO" id="GO:0032259">
    <property type="term" value="P:methylation"/>
    <property type="evidence" value="ECO:0007669"/>
    <property type="project" value="UniProtKB-KW"/>
</dbReference>
<dbReference type="PANTHER" id="PTHR10629:SF52">
    <property type="entry name" value="DNA (CYTOSINE-5)-METHYLTRANSFERASE 1"/>
    <property type="match status" value="1"/>
</dbReference>
<comment type="similarity">
    <text evidence="7 8">Belongs to the class I-like SAM-binding methyltransferase superfamily. C5-methyltransferase family.</text>
</comment>
<evidence type="ECO:0000256" key="5">
    <source>
        <dbReference type="ARBA" id="ARBA00022747"/>
    </source>
</evidence>
<name>F0Q8K1_PARA1</name>
<evidence type="ECO:0000256" key="7">
    <source>
        <dbReference type="PROSITE-ProRule" id="PRU01016"/>
    </source>
</evidence>
<dbReference type="Proteomes" id="UP000002482">
    <property type="component" value="Chromosome"/>
</dbReference>
<dbReference type="InterPro" id="IPR050390">
    <property type="entry name" value="C5-Methyltransferase"/>
</dbReference>
<dbReference type="HOGENOM" id="CLU_006958_2_4_4"/>
<keyword evidence="2 7" id="KW-0489">Methyltransferase</keyword>
<dbReference type="InterPro" id="IPR029063">
    <property type="entry name" value="SAM-dependent_MTases_sf"/>
</dbReference>
<dbReference type="GO" id="GO:0003677">
    <property type="term" value="F:DNA binding"/>
    <property type="evidence" value="ECO:0007669"/>
    <property type="project" value="TreeGrafter"/>
</dbReference>
<dbReference type="PROSITE" id="PS00095">
    <property type="entry name" value="C5_MTASE_2"/>
    <property type="match status" value="1"/>
</dbReference>
<dbReference type="Gene3D" id="3.40.50.150">
    <property type="entry name" value="Vaccinia Virus protein VP39"/>
    <property type="match status" value="1"/>
</dbReference>
<reference evidence="9" key="1">
    <citation type="submission" date="2011-02" db="EMBL/GenBank/DDBJ databases">
        <title>Complete sequence of Acidovorax avenae subsp. avenae ATCC 19860.</title>
        <authorList>
            <consortium name="US DOE Joint Genome Institute"/>
            <person name="Lucas S."/>
            <person name="Copeland A."/>
            <person name="Lapidus A."/>
            <person name="Cheng J.-F."/>
            <person name="Goodwin L."/>
            <person name="Pitluck S."/>
            <person name="Chertkov O."/>
            <person name="Held B."/>
            <person name="Detter J.C."/>
            <person name="Han C."/>
            <person name="Tapia R."/>
            <person name="Land M."/>
            <person name="Hauser L."/>
            <person name="Kyrpides N."/>
            <person name="Ivanova N."/>
            <person name="Ovchinnikova G."/>
            <person name="Pagani I."/>
            <person name="Gordon S."/>
            <person name="Woyke T."/>
        </authorList>
    </citation>
    <scope>NUCLEOTIDE SEQUENCE</scope>
    <source>
        <strain evidence="9">ATCC 19860</strain>
    </source>
</reference>
<dbReference type="AlphaFoldDB" id="F0Q8K1"/>
<evidence type="ECO:0000313" key="10">
    <source>
        <dbReference type="Proteomes" id="UP000002482"/>
    </source>
</evidence>
<dbReference type="GO" id="GO:0009307">
    <property type="term" value="P:DNA restriction-modification system"/>
    <property type="evidence" value="ECO:0007669"/>
    <property type="project" value="UniProtKB-KW"/>
</dbReference>
<keyword evidence="4 7" id="KW-0949">S-adenosyl-L-methionine</keyword>
<dbReference type="KEGG" id="aaa:Acav_4431"/>
<dbReference type="REBASE" id="32822">
    <property type="entry name" value="M.Aav19860ORF4431P"/>
</dbReference>
<dbReference type="PANTHER" id="PTHR10629">
    <property type="entry name" value="CYTOSINE-SPECIFIC METHYLTRANSFERASE"/>
    <property type="match status" value="1"/>
</dbReference>
<dbReference type="Gene3D" id="3.90.120.10">
    <property type="entry name" value="DNA Methylase, subunit A, domain 2"/>
    <property type="match status" value="1"/>
</dbReference>
<dbReference type="SUPFAM" id="SSF53335">
    <property type="entry name" value="S-adenosyl-L-methionine-dependent methyltransferases"/>
    <property type="match status" value="1"/>
</dbReference>
<evidence type="ECO:0000313" key="9">
    <source>
        <dbReference type="EMBL" id="ADX48314.1"/>
    </source>
</evidence>
<keyword evidence="5" id="KW-0680">Restriction system</keyword>
<feature type="active site" evidence="7">
    <location>
        <position position="140"/>
    </location>
</feature>
<dbReference type="EMBL" id="CP002521">
    <property type="protein sequence ID" value="ADX48314.1"/>
    <property type="molecule type" value="Genomic_DNA"/>
</dbReference>
<protein>
    <recommendedName>
        <fullName evidence="1">DNA (cytosine-5-)-methyltransferase</fullName>
        <ecNumber evidence="1">2.1.1.37</ecNumber>
    </recommendedName>
</protein>
<dbReference type="GO" id="GO:0003886">
    <property type="term" value="F:DNA (cytosine-5-)-methyltransferase activity"/>
    <property type="evidence" value="ECO:0007669"/>
    <property type="project" value="UniProtKB-EC"/>
</dbReference>
<proteinExistence type="inferred from homology"/>
<comment type="catalytic activity">
    <reaction evidence="6">
        <text>a 2'-deoxycytidine in DNA + S-adenosyl-L-methionine = a 5-methyl-2'-deoxycytidine in DNA + S-adenosyl-L-homocysteine + H(+)</text>
        <dbReference type="Rhea" id="RHEA:13681"/>
        <dbReference type="Rhea" id="RHEA-COMP:11369"/>
        <dbReference type="Rhea" id="RHEA-COMP:11370"/>
        <dbReference type="ChEBI" id="CHEBI:15378"/>
        <dbReference type="ChEBI" id="CHEBI:57856"/>
        <dbReference type="ChEBI" id="CHEBI:59789"/>
        <dbReference type="ChEBI" id="CHEBI:85452"/>
        <dbReference type="ChEBI" id="CHEBI:85454"/>
        <dbReference type="EC" id="2.1.1.37"/>
    </reaction>
</comment>
<dbReference type="InterPro" id="IPR001525">
    <property type="entry name" value="C5_MeTfrase"/>
</dbReference>
<dbReference type="NCBIfam" id="TIGR00675">
    <property type="entry name" value="dcm"/>
    <property type="match status" value="1"/>
</dbReference>
<evidence type="ECO:0000256" key="4">
    <source>
        <dbReference type="ARBA" id="ARBA00022691"/>
    </source>
</evidence>
<evidence type="ECO:0000256" key="8">
    <source>
        <dbReference type="RuleBase" id="RU000416"/>
    </source>
</evidence>
<organism evidence="9 10">
    <name type="scientific">Paracidovorax avenae (strain ATCC 19860 / DSM 7227 / CCUG 15838 / JCM 20985 / LMG 2117 / NCPPB 1011)</name>
    <name type="common">Acidovorax avenae</name>
    <dbReference type="NCBI Taxonomy" id="643561"/>
    <lineage>
        <taxon>Bacteria</taxon>
        <taxon>Pseudomonadati</taxon>
        <taxon>Pseudomonadota</taxon>
        <taxon>Betaproteobacteria</taxon>
        <taxon>Burkholderiales</taxon>
        <taxon>Comamonadaceae</taxon>
        <taxon>Paracidovorax</taxon>
    </lineage>
</organism>
<dbReference type="Pfam" id="PF00145">
    <property type="entry name" value="DNA_methylase"/>
    <property type="match status" value="1"/>
</dbReference>
<dbReference type="InterPro" id="IPR031303">
    <property type="entry name" value="C5_meth_CS"/>
</dbReference>
<dbReference type="PRINTS" id="PR00105">
    <property type="entry name" value="C5METTRFRASE"/>
</dbReference>